<dbReference type="Pfam" id="PF16655">
    <property type="entry name" value="PhoD_N"/>
    <property type="match status" value="1"/>
</dbReference>
<sequence>MSYSRRKFIQQSSRGVAGIGLLGTSALGVSLGAGSGHTEIEPGAFNFGVASGDPRQDRVIIWSHFQPAGQHSTPVQWQVALDEGMMDVVAEGIFVTTEARGNTIKVDVSGLLPGTTYFYQFRVEQAFSEVGRTRTAPEGDIDLARFAVISCSSYAHGYFNVYRILSERDDLDGVLHLGDYIYEYGQDEYDERSLRNERTLTPTHELISLTDYRRRYALYRLDADLQAVHRQHPFITVWDDHEFANDAFQDGAENHNEGEGEWRDRKAAARQAYFEWMPIRENRAGGISRTLRYGDLLELIMLDTRIEGRVAQPGGVDRQSEAQDFNRTLMGFEQEAWLQQQLSGTTARWKVIGQQVMMAQRYYIKLPDLFGGGASLWLDSWDGYAATRDRLLGHIRDHGIDNVVVLTGDVHSSFAADLSDNPYDANNYDRNSGIGSLAVEFVTPSITSPGFPPVLAETGAATIMAASPHIKYAELRQHGFILLTLNRDEARADWFYVADVLKRSTQYRLACSFLTRDKENRLVSV</sequence>
<organism evidence="3 4">
    <name type="scientific">Gynuella sunshinyii YC6258</name>
    <dbReference type="NCBI Taxonomy" id="1445510"/>
    <lineage>
        <taxon>Bacteria</taxon>
        <taxon>Pseudomonadati</taxon>
        <taxon>Pseudomonadota</taxon>
        <taxon>Gammaproteobacteria</taxon>
        <taxon>Oceanospirillales</taxon>
        <taxon>Saccharospirillaceae</taxon>
        <taxon>Gynuella</taxon>
    </lineage>
</organism>
<proteinExistence type="predicted"/>
<feature type="domain" description="Phospholipase D N-terminal" evidence="2">
    <location>
        <begin position="48"/>
        <end position="135"/>
    </location>
</feature>
<dbReference type="HOGENOM" id="CLU_015982_1_0_6"/>
<dbReference type="Pfam" id="PF09423">
    <property type="entry name" value="PhoD"/>
    <property type="match status" value="1"/>
</dbReference>
<dbReference type="STRING" id="1445510.YC6258_03978"/>
<dbReference type="InterPro" id="IPR029052">
    <property type="entry name" value="Metallo-depent_PP-like"/>
</dbReference>
<gene>
    <name evidence="3" type="ORF">YC6258_03978</name>
</gene>
<dbReference type="KEGG" id="gsn:YC6258_03978"/>
<dbReference type="RefSeq" id="WP_044618135.1">
    <property type="nucleotide sequence ID" value="NZ_CP007142.1"/>
</dbReference>
<dbReference type="PATRIC" id="fig|1445510.3.peg.3953"/>
<dbReference type="InterPro" id="IPR052900">
    <property type="entry name" value="Phospholipid_Metab_Enz"/>
</dbReference>
<feature type="domain" description="PhoD-like phosphatase metallophosphatase" evidence="1">
    <location>
        <begin position="146"/>
        <end position="494"/>
    </location>
</feature>
<dbReference type="PROSITE" id="PS51318">
    <property type="entry name" value="TAT"/>
    <property type="match status" value="1"/>
</dbReference>
<dbReference type="InterPro" id="IPR038607">
    <property type="entry name" value="PhoD-like_sf"/>
</dbReference>
<dbReference type="InterPro" id="IPR018946">
    <property type="entry name" value="PhoD-like_MPP"/>
</dbReference>
<dbReference type="EMBL" id="CP007142">
    <property type="protein sequence ID" value="AJQ96014.1"/>
    <property type="molecule type" value="Genomic_DNA"/>
</dbReference>
<dbReference type="Gene3D" id="2.60.40.380">
    <property type="entry name" value="Purple acid phosphatase-like, N-terminal"/>
    <property type="match status" value="1"/>
</dbReference>
<dbReference type="Proteomes" id="UP000032266">
    <property type="component" value="Chromosome"/>
</dbReference>
<dbReference type="SUPFAM" id="SSF56300">
    <property type="entry name" value="Metallo-dependent phosphatases"/>
    <property type="match status" value="1"/>
</dbReference>
<evidence type="ECO:0000259" key="2">
    <source>
        <dbReference type="Pfam" id="PF16655"/>
    </source>
</evidence>
<dbReference type="PANTHER" id="PTHR43606:SF2">
    <property type="entry name" value="ALKALINE PHOSPHATASE FAMILY PROTEIN (AFU_ORTHOLOGUE AFUA_5G03860)"/>
    <property type="match status" value="1"/>
</dbReference>
<accession>A0A0C5W007</accession>
<evidence type="ECO:0000313" key="4">
    <source>
        <dbReference type="Proteomes" id="UP000032266"/>
    </source>
</evidence>
<name>A0A0C5W007_9GAMM</name>
<evidence type="ECO:0000313" key="3">
    <source>
        <dbReference type="EMBL" id="AJQ96014.1"/>
    </source>
</evidence>
<dbReference type="AlphaFoldDB" id="A0A0C5W007"/>
<dbReference type="PANTHER" id="PTHR43606">
    <property type="entry name" value="PHOSPHATASE, PUTATIVE (AFU_ORTHOLOGUE AFUA_6G08710)-RELATED"/>
    <property type="match status" value="1"/>
</dbReference>
<evidence type="ECO:0000259" key="1">
    <source>
        <dbReference type="Pfam" id="PF09423"/>
    </source>
</evidence>
<reference evidence="3 4" key="1">
    <citation type="submission" date="2014-01" db="EMBL/GenBank/DDBJ databases">
        <title>Full genme sequencing of cellulolytic bacterium Gynuella sunshinyii YC6258T gen. nov., sp. nov.</title>
        <authorList>
            <person name="Khan H."/>
            <person name="Chung E.J."/>
            <person name="Chung Y.R."/>
        </authorList>
    </citation>
    <scope>NUCLEOTIDE SEQUENCE [LARGE SCALE GENOMIC DNA]</scope>
    <source>
        <strain evidence="3 4">YC6258</strain>
    </source>
</reference>
<keyword evidence="4" id="KW-1185">Reference proteome</keyword>
<dbReference type="Gene3D" id="3.60.21.70">
    <property type="entry name" value="PhoD-like phosphatase"/>
    <property type="match status" value="1"/>
</dbReference>
<dbReference type="InterPro" id="IPR006311">
    <property type="entry name" value="TAT_signal"/>
</dbReference>
<protein>
    <submittedName>
        <fullName evidence="3">Phosphodiesterase/alkaline phosphatase D</fullName>
    </submittedName>
</protein>
<dbReference type="CDD" id="cd07389">
    <property type="entry name" value="MPP_PhoD"/>
    <property type="match status" value="1"/>
</dbReference>
<dbReference type="InterPro" id="IPR032093">
    <property type="entry name" value="PhoD_N"/>
</dbReference>